<dbReference type="InterPro" id="IPR029044">
    <property type="entry name" value="Nucleotide-diphossugar_trans"/>
</dbReference>
<gene>
    <name evidence="3" type="primary">LOC102806709</name>
</gene>
<dbReference type="Pfam" id="PF00535">
    <property type="entry name" value="Glycos_transf_2"/>
    <property type="match status" value="1"/>
</dbReference>
<dbReference type="RefSeq" id="XP_006819037.1">
    <property type="nucleotide sequence ID" value="XM_006818974.1"/>
</dbReference>
<organism evidence="2 3">
    <name type="scientific">Saccoglossus kowalevskii</name>
    <name type="common">Acorn worm</name>
    <dbReference type="NCBI Taxonomy" id="10224"/>
    <lineage>
        <taxon>Eukaryota</taxon>
        <taxon>Metazoa</taxon>
        <taxon>Hemichordata</taxon>
        <taxon>Enteropneusta</taxon>
        <taxon>Harrimaniidae</taxon>
        <taxon>Saccoglossus</taxon>
    </lineage>
</organism>
<evidence type="ECO:0000313" key="2">
    <source>
        <dbReference type="Proteomes" id="UP000694865"/>
    </source>
</evidence>
<evidence type="ECO:0000259" key="1">
    <source>
        <dbReference type="Pfam" id="PF00535"/>
    </source>
</evidence>
<sequence>MTIIVADDSQQPIPIKKDHVKYYTMSFRDGSYPGINLALSQVETKYVLYADDDYVFTNETRLELMLEKLENPHANIDIVVPNVIGLPNMSALLKFGFHEHGICGLGVRGKVSRDYLMVPQYPQCKYGDFFENVLLAKTVIYRKIGYYPPIKPCTHVEFWTNAIGKARIVLCDDVRILHKHGFNRVYNKFRVETLNIEKKRDPSPLFENDLCYSHNYDFPMSKEDVMH</sequence>
<name>A0ABM0MG96_SACKO</name>
<evidence type="ECO:0000313" key="3">
    <source>
        <dbReference type="RefSeq" id="XP_006819037.1"/>
    </source>
</evidence>
<reference evidence="3" key="1">
    <citation type="submission" date="2025-08" db="UniProtKB">
        <authorList>
            <consortium name="RefSeq"/>
        </authorList>
    </citation>
    <scope>IDENTIFICATION</scope>
    <source>
        <tissue evidence="3">Testes</tissue>
    </source>
</reference>
<dbReference type="PANTHER" id="PTHR15046">
    <property type="entry name" value="GLYCO_TRANS_2-LIKE DOMAIN-CONTAINING PROTEIN"/>
    <property type="match status" value="1"/>
</dbReference>
<dbReference type="Gene3D" id="3.90.550.10">
    <property type="entry name" value="Spore Coat Polysaccharide Biosynthesis Protein SpsA, Chain A"/>
    <property type="match status" value="1"/>
</dbReference>
<dbReference type="Proteomes" id="UP000694865">
    <property type="component" value="Unplaced"/>
</dbReference>
<dbReference type="PANTHER" id="PTHR15046:SF3">
    <property type="entry name" value="BETA-1,4 N-ACETYLGALACTOSAMINYLTRANSFERASE 2-LIKE"/>
    <property type="match status" value="1"/>
</dbReference>
<dbReference type="InterPro" id="IPR001173">
    <property type="entry name" value="Glyco_trans_2-like"/>
</dbReference>
<dbReference type="GeneID" id="102806709"/>
<accession>A0ABM0MG96</accession>
<keyword evidence="2" id="KW-1185">Reference proteome</keyword>
<dbReference type="CDD" id="cd00761">
    <property type="entry name" value="Glyco_tranf_GTA_type"/>
    <property type="match status" value="1"/>
</dbReference>
<proteinExistence type="predicted"/>
<dbReference type="SUPFAM" id="SSF53448">
    <property type="entry name" value="Nucleotide-diphospho-sugar transferases"/>
    <property type="match status" value="1"/>
</dbReference>
<feature type="domain" description="Glycosyltransferase 2-like" evidence="1">
    <location>
        <begin position="11"/>
        <end position="80"/>
    </location>
</feature>
<protein>
    <submittedName>
        <fullName evidence="3">Beta-1,4 N-acetylgalactosaminyltransferase 2-like</fullName>
    </submittedName>
</protein>